<keyword evidence="5" id="KW-0753">Steroid metabolism</keyword>
<dbReference type="InterPro" id="IPR001128">
    <property type="entry name" value="Cyt_P450"/>
</dbReference>
<dbReference type="InterPro" id="IPR002403">
    <property type="entry name" value="Cyt_P450_E_grp-IV"/>
</dbReference>
<dbReference type="EMBL" id="CAJOBA010036464">
    <property type="protein sequence ID" value="CAF4023493.1"/>
    <property type="molecule type" value="Genomic_DNA"/>
</dbReference>
<comment type="similarity">
    <text evidence="1 7">Belongs to the cytochrome P450 family.</text>
</comment>
<dbReference type="PANTHER" id="PTHR24304:SF4">
    <property type="entry name" value="CYTOCHROME P450"/>
    <property type="match status" value="1"/>
</dbReference>
<accession>A0A8S2EQV0</accession>
<dbReference type="GO" id="GO:0042632">
    <property type="term" value="P:cholesterol homeostasis"/>
    <property type="evidence" value="ECO:0007669"/>
    <property type="project" value="TreeGrafter"/>
</dbReference>
<evidence type="ECO:0000256" key="6">
    <source>
        <dbReference type="PIRSR" id="PIRSR602403-1"/>
    </source>
</evidence>
<name>A0A8S2EQV0_9BILA</name>
<evidence type="ECO:0000256" key="5">
    <source>
        <dbReference type="ARBA" id="ARBA00023221"/>
    </source>
</evidence>
<dbReference type="GO" id="GO:0020037">
    <property type="term" value="F:heme binding"/>
    <property type="evidence" value="ECO:0007669"/>
    <property type="project" value="InterPro"/>
</dbReference>
<organism evidence="8 10">
    <name type="scientific">Didymodactylos carnosus</name>
    <dbReference type="NCBI Taxonomy" id="1234261"/>
    <lineage>
        <taxon>Eukaryota</taxon>
        <taxon>Metazoa</taxon>
        <taxon>Spiralia</taxon>
        <taxon>Gnathifera</taxon>
        <taxon>Rotifera</taxon>
        <taxon>Eurotatoria</taxon>
        <taxon>Bdelloidea</taxon>
        <taxon>Philodinida</taxon>
        <taxon>Philodinidae</taxon>
        <taxon>Didymodactylos</taxon>
    </lineage>
</organism>
<keyword evidence="3 6" id="KW-0479">Metal-binding</keyword>
<keyword evidence="4 6" id="KW-0408">Iron</keyword>
<evidence type="ECO:0000313" key="9">
    <source>
        <dbReference type="EMBL" id="CAF4023493.1"/>
    </source>
</evidence>
<dbReference type="GO" id="GO:0008395">
    <property type="term" value="F:steroid hydroxylase activity"/>
    <property type="evidence" value="ECO:0007669"/>
    <property type="project" value="TreeGrafter"/>
</dbReference>
<protein>
    <recommendedName>
        <fullName evidence="11">Cytochrome P450</fullName>
    </recommendedName>
</protein>
<comment type="cofactor">
    <cofactor evidence="6">
        <name>heme</name>
        <dbReference type="ChEBI" id="CHEBI:30413"/>
    </cofactor>
</comment>
<evidence type="ECO:0000313" key="8">
    <source>
        <dbReference type="EMBL" id="CAF1214880.1"/>
    </source>
</evidence>
<keyword evidence="7" id="KW-0560">Oxidoreductase</keyword>
<evidence type="ECO:0000256" key="2">
    <source>
        <dbReference type="ARBA" id="ARBA00022617"/>
    </source>
</evidence>
<dbReference type="Gene3D" id="1.10.630.10">
    <property type="entry name" value="Cytochrome P450"/>
    <property type="match status" value="1"/>
</dbReference>
<evidence type="ECO:0000256" key="1">
    <source>
        <dbReference type="ARBA" id="ARBA00010617"/>
    </source>
</evidence>
<dbReference type="Proteomes" id="UP000677228">
    <property type="component" value="Unassembled WGS sequence"/>
</dbReference>
<reference evidence="8" key="1">
    <citation type="submission" date="2021-02" db="EMBL/GenBank/DDBJ databases">
        <authorList>
            <person name="Nowell W R."/>
        </authorList>
    </citation>
    <scope>NUCLEOTIDE SEQUENCE</scope>
</reference>
<evidence type="ECO:0000313" key="10">
    <source>
        <dbReference type="Proteomes" id="UP000677228"/>
    </source>
</evidence>
<evidence type="ECO:0008006" key="11">
    <source>
        <dbReference type="Google" id="ProtNLM"/>
    </source>
</evidence>
<dbReference type="GO" id="GO:0016705">
    <property type="term" value="F:oxidoreductase activity, acting on paired donors, with incorporation or reduction of molecular oxygen"/>
    <property type="evidence" value="ECO:0007669"/>
    <property type="project" value="InterPro"/>
</dbReference>
<dbReference type="PRINTS" id="PR00465">
    <property type="entry name" value="EP450IV"/>
</dbReference>
<gene>
    <name evidence="8" type="ORF">OVA965_LOCUS24634</name>
    <name evidence="9" type="ORF">TMI583_LOCUS25353</name>
</gene>
<dbReference type="EMBL" id="CAJNOK010014930">
    <property type="protein sequence ID" value="CAF1214880.1"/>
    <property type="molecule type" value="Genomic_DNA"/>
</dbReference>
<keyword evidence="2 6" id="KW-0349">Heme</keyword>
<evidence type="ECO:0000256" key="7">
    <source>
        <dbReference type="RuleBase" id="RU000461"/>
    </source>
</evidence>
<dbReference type="PANTHER" id="PTHR24304">
    <property type="entry name" value="CYTOCHROME P450 FAMILY 7"/>
    <property type="match status" value="1"/>
</dbReference>
<dbReference type="Proteomes" id="UP000682733">
    <property type="component" value="Unassembled WGS sequence"/>
</dbReference>
<comment type="caution">
    <text evidence="8">The sequence shown here is derived from an EMBL/GenBank/DDBJ whole genome shotgun (WGS) entry which is preliminary data.</text>
</comment>
<dbReference type="GO" id="GO:0006699">
    <property type="term" value="P:bile acid biosynthetic process"/>
    <property type="evidence" value="ECO:0007669"/>
    <property type="project" value="TreeGrafter"/>
</dbReference>
<dbReference type="InterPro" id="IPR050529">
    <property type="entry name" value="CYP450_sterol_14alpha_dmase"/>
</dbReference>
<evidence type="ECO:0000256" key="3">
    <source>
        <dbReference type="ARBA" id="ARBA00022723"/>
    </source>
</evidence>
<dbReference type="GO" id="GO:0005506">
    <property type="term" value="F:iron ion binding"/>
    <property type="evidence" value="ECO:0007669"/>
    <property type="project" value="InterPro"/>
</dbReference>
<evidence type="ECO:0000256" key="4">
    <source>
        <dbReference type="ARBA" id="ARBA00023004"/>
    </source>
</evidence>
<proteinExistence type="inferred from homology"/>
<dbReference type="AlphaFoldDB" id="A0A8S2EQV0"/>
<dbReference type="Pfam" id="PF00067">
    <property type="entry name" value="p450"/>
    <property type="match status" value="2"/>
</dbReference>
<keyword evidence="7" id="KW-0503">Monooxygenase</keyword>
<keyword evidence="5" id="KW-0443">Lipid metabolism</keyword>
<feature type="binding site" description="axial binding residue" evidence="6">
    <location>
        <position position="386"/>
    </location>
    <ligand>
        <name>heme</name>
        <dbReference type="ChEBI" id="CHEBI:30413"/>
    </ligand>
    <ligandPart>
        <name>Fe</name>
        <dbReference type="ChEBI" id="CHEBI:18248"/>
    </ligandPart>
</feature>
<dbReference type="InterPro" id="IPR036396">
    <property type="entry name" value="Cyt_P450_sf"/>
</dbReference>
<dbReference type="PROSITE" id="PS00086">
    <property type="entry name" value="CYTOCHROME_P450"/>
    <property type="match status" value="1"/>
</dbReference>
<sequence length="458" mass="53240">MMTLDFGLELEETHDKGFLIPNEPKFIRSYGPLGTIRLHNNPLNFIQSLYNKHGKLFSFYLAYRRFTVMYDEHTFLTKIARDPKFSMEFLDDLSLAGGVSRACIKNTRVMDEIIKQFHTYLFGDELEQLNKSVYDCLIDKLKVRSTTTNIVNVFDYFGEMMFYAAATTLFGKTFVEQQPGLYQSYLEFNHALGIILMKIPMQSFFLYPVIKKRNEYIKRFENLKINDEQSKIDTSASHGLLLWAAVVNTVTNSIWALVDLLIHPEAISAVKQELKTIDINQLYERETLNKLQILDSCINETLRRTVLSMSTREATENITITDSDGTLIGLRKHDILAYPSLVKHYDSDLFPQPYTFQYNRFVKEQHQQNGKKIPSTIVFGCGKRMCPGRYWAVNEIKMLLALVITNMNIELLMDESYRKKLCERLEYQYTGVLSNGGPIKQHHDQFKIKYSCRNIDVN</sequence>
<dbReference type="InterPro" id="IPR017972">
    <property type="entry name" value="Cyt_P450_CS"/>
</dbReference>
<dbReference type="SUPFAM" id="SSF48264">
    <property type="entry name" value="Cytochrome P450"/>
    <property type="match status" value="1"/>
</dbReference>